<dbReference type="GeneID" id="102806942"/>
<proteinExistence type="predicted"/>
<dbReference type="PIRSF" id="PIRSF000097">
    <property type="entry name" value="AKR"/>
    <property type="match status" value="1"/>
</dbReference>
<sequence>FNSNVLLQVKPDEVGNAVKSAIDIGYRHIDTACLYNNEKEIGDALKEVLSDGKIKREDLFIVTKLLVFHMAPEVVRGAFMESFKKLQLDYIDLYLIHFPVAIQTDENGVMTDSAGRAVPADVDFLDTYREIEKLVDDGLVKSIGVSNFNHKQLERVLGVAKHKPVTNQIEAHPYFTRTKLINWCHERNIITTCYSPLGSLDRPWAKDDDPNLLKDQVVKSIASKHNKTPAQVLLRFCIDLGCAVIPKSVNPGRMKENLEIFDFKLTSEDITSLESLNRDWMMADEFLS</sequence>
<dbReference type="InterPro" id="IPR023210">
    <property type="entry name" value="NADP_OxRdtase_dom"/>
</dbReference>
<reference evidence="3" key="1">
    <citation type="submission" date="2025-08" db="UniProtKB">
        <authorList>
            <consortium name="RefSeq"/>
        </authorList>
    </citation>
    <scope>IDENTIFICATION</scope>
    <source>
        <tissue evidence="3">Testes</tissue>
    </source>
</reference>
<dbReference type="Pfam" id="PF00248">
    <property type="entry name" value="Aldo_ket_red"/>
    <property type="match status" value="1"/>
</dbReference>
<evidence type="ECO:0000313" key="2">
    <source>
        <dbReference type="Proteomes" id="UP000694865"/>
    </source>
</evidence>
<protein>
    <submittedName>
        <fullName evidence="3">Aldose reductase-like</fullName>
    </submittedName>
</protein>
<evidence type="ECO:0000259" key="1">
    <source>
        <dbReference type="Pfam" id="PF00248"/>
    </source>
</evidence>
<name>A0ABM0M1R0_SACKO</name>
<dbReference type="PROSITE" id="PS00062">
    <property type="entry name" value="ALDOKETO_REDUCTASE_2"/>
    <property type="match status" value="1"/>
</dbReference>
<dbReference type="RefSeq" id="XP_006813951.1">
    <property type="nucleotide sequence ID" value="XM_006813888.1"/>
</dbReference>
<feature type="non-terminal residue" evidence="3">
    <location>
        <position position="288"/>
    </location>
</feature>
<accession>A0ABM0M1R0</accession>
<dbReference type="InterPro" id="IPR036812">
    <property type="entry name" value="NAD(P)_OxRdtase_dom_sf"/>
</dbReference>
<dbReference type="InterPro" id="IPR020471">
    <property type="entry name" value="AKR"/>
</dbReference>
<dbReference type="PRINTS" id="PR00069">
    <property type="entry name" value="ALDKETRDTASE"/>
</dbReference>
<organism evidence="2 3">
    <name type="scientific">Saccoglossus kowalevskii</name>
    <name type="common">Acorn worm</name>
    <dbReference type="NCBI Taxonomy" id="10224"/>
    <lineage>
        <taxon>Eukaryota</taxon>
        <taxon>Metazoa</taxon>
        <taxon>Hemichordata</taxon>
        <taxon>Enteropneusta</taxon>
        <taxon>Harrimaniidae</taxon>
        <taxon>Saccoglossus</taxon>
    </lineage>
</organism>
<keyword evidence="2" id="KW-1185">Reference proteome</keyword>
<dbReference type="InterPro" id="IPR018170">
    <property type="entry name" value="Aldo/ket_reductase_CS"/>
</dbReference>
<dbReference type="Proteomes" id="UP000694865">
    <property type="component" value="Unplaced"/>
</dbReference>
<gene>
    <name evidence="3" type="primary">LOC102806942</name>
</gene>
<dbReference type="PROSITE" id="PS00063">
    <property type="entry name" value="ALDOKETO_REDUCTASE_3"/>
    <property type="match status" value="1"/>
</dbReference>
<dbReference type="SUPFAM" id="SSF51430">
    <property type="entry name" value="NAD(P)-linked oxidoreductase"/>
    <property type="match status" value="1"/>
</dbReference>
<feature type="non-terminal residue" evidence="3">
    <location>
        <position position="1"/>
    </location>
</feature>
<dbReference type="PANTHER" id="PTHR11732">
    <property type="entry name" value="ALDO/KETO REDUCTASE"/>
    <property type="match status" value="1"/>
</dbReference>
<dbReference type="PROSITE" id="PS00798">
    <property type="entry name" value="ALDOKETO_REDUCTASE_1"/>
    <property type="match status" value="1"/>
</dbReference>
<dbReference type="Gene3D" id="3.20.20.100">
    <property type="entry name" value="NADP-dependent oxidoreductase domain"/>
    <property type="match status" value="1"/>
</dbReference>
<feature type="domain" description="NADP-dependent oxidoreductase" evidence="1">
    <location>
        <begin position="8"/>
        <end position="277"/>
    </location>
</feature>
<evidence type="ECO:0000313" key="3">
    <source>
        <dbReference type="RefSeq" id="XP_006813951.1"/>
    </source>
</evidence>